<keyword evidence="1" id="KW-0472">Membrane</keyword>
<dbReference type="Gene3D" id="3.30.420.590">
    <property type="match status" value="1"/>
</dbReference>
<evidence type="ECO:0000313" key="2">
    <source>
        <dbReference type="EMBL" id="QAY63883.1"/>
    </source>
</evidence>
<dbReference type="Proteomes" id="UP000291758">
    <property type="component" value="Chromosome"/>
</dbReference>
<accession>A0A4P6EPY4</accession>
<dbReference type="RefSeq" id="WP_129205043.1">
    <property type="nucleotide sequence ID" value="NZ_CP035495.1"/>
</dbReference>
<dbReference type="AlphaFoldDB" id="A0A4P6EPY4"/>
<keyword evidence="1" id="KW-1133">Transmembrane helix</keyword>
<evidence type="ECO:0000313" key="3">
    <source>
        <dbReference type="Proteomes" id="UP000291758"/>
    </source>
</evidence>
<feature type="transmembrane region" description="Helical" evidence="1">
    <location>
        <begin position="37"/>
        <end position="57"/>
    </location>
</feature>
<dbReference type="KEGG" id="xyl:ET495_12290"/>
<evidence type="ECO:0008006" key="4">
    <source>
        <dbReference type="Google" id="ProtNLM"/>
    </source>
</evidence>
<sequence length="141" mass="14667">MPSKAEKPAADDAAVRHDGDAAARPARSLWGRAWRGGLVGLLVLTLLALGDAALLVCRVERVDLPALAGDDPGTTWVIVGSDNRAYRPSGGREIALGDSWDGDHADAVLVVHETRDGTHALSLPRDLYVTPAGGGTPTGSR</sequence>
<proteinExistence type="predicted"/>
<dbReference type="EMBL" id="CP035495">
    <property type="protein sequence ID" value="QAY63883.1"/>
    <property type="molecule type" value="Genomic_DNA"/>
</dbReference>
<name>A0A4P6EPY4_9MICO</name>
<keyword evidence="3" id="KW-1185">Reference proteome</keyword>
<protein>
    <recommendedName>
        <fullName evidence="4">LytR family transcriptional regulator</fullName>
    </recommendedName>
</protein>
<evidence type="ECO:0000256" key="1">
    <source>
        <dbReference type="SAM" id="Phobius"/>
    </source>
</evidence>
<keyword evidence="1" id="KW-0812">Transmembrane</keyword>
<organism evidence="2 3">
    <name type="scientific">Xylanimonas allomyrinae</name>
    <dbReference type="NCBI Taxonomy" id="2509459"/>
    <lineage>
        <taxon>Bacteria</taxon>
        <taxon>Bacillati</taxon>
        <taxon>Actinomycetota</taxon>
        <taxon>Actinomycetes</taxon>
        <taxon>Micrococcales</taxon>
        <taxon>Promicromonosporaceae</taxon>
        <taxon>Xylanimonas</taxon>
    </lineage>
</organism>
<gene>
    <name evidence="2" type="ORF">ET495_12290</name>
</gene>
<reference evidence="2 3" key="1">
    <citation type="submission" date="2019-01" db="EMBL/GenBank/DDBJ databases">
        <title>Genome sequencing of strain 2JSPR-7.</title>
        <authorList>
            <person name="Heo J."/>
            <person name="Kim S.-J."/>
            <person name="Kim J.-S."/>
            <person name="Hong S.-B."/>
            <person name="Kwon S.-W."/>
        </authorList>
    </citation>
    <scope>NUCLEOTIDE SEQUENCE [LARGE SCALE GENOMIC DNA]</scope>
    <source>
        <strain evidence="2 3">2JSPR-7</strain>
    </source>
</reference>
<dbReference type="OrthoDB" id="9782542at2"/>